<dbReference type="EMBL" id="GBRH01234765">
    <property type="protein sequence ID" value="JAD63130.1"/>
    <property type="molecule type" value="Transcribed_RNA"/>
</dbReference>
<organism evidence="1">
    <name type="scientific">Arundo donax</name>
    <name type="common">Giant reed</name>
    <name type="synonym">Donax arundinaceus</name>
    <dbReference type="NCBI Taxonomy" id="35708"/>
    <lineage>
        <taxon>Eukaryota</taxon>
        <taxon>Viridiplantae</taxon>
        <taxon>Streptophyta</taxon>
        <taxon>Embryophyta</taxon>
        <taxon>Tracheophyta</taxon>
        <taxon>Spermatophyta</taxon>
        <taxon>Magnoliopsida</taxon>
        <taxon>Liliopsida</taxon>
        <taxon>Poales</taxon>
        <taxon>Poaceae</taxon>
        <taxon>PACMAD clade</taxon>
        <taxon>Arundinoideae</taxon>
        <taxon>Arundineae</taxon>
        <taxon>Arundo</taxon>
    </lineage>
</organism>
<dbReference type="AlphaFoldDB" id="A0A0A9BPL2"/>
<name>A0A0A9BPL2_ARUDO</name>
<reference evidence="1" key="2">
    <citation type="journal article" date="2015" name="Data Brief">
        <title>Shoot transcriptome of the giant reed, Arundo donax.</title>
        <authorList>
            <person name="Barrero R.A."/>
            <person name="Guerrero F.D."/>
            <person name="Moolhuijzen P."/>
            <person name="Goolsby J.A."/>
            <person name="Tidwell J."/>
            <person name="Bellgard S.E."/>
            <person name="Bellgard M.I."/>
        </authorList>
    </citation>
    <scope>NUCLEOTIDE SEQUENCE</scope>
    <source>
        <tissue evidence="1">Shoot tissue taken approximately 20 cm above the soil surface</tissue>
    </source>
</reference>
<accession>A0A0A9BPL2</accession>
<evidence type="ECO:0000313" key="1">
    <source>
        <dbReference type="EMBL" id="JAD63130.1"/>
    </source>
</evidence>
<protein>
    <submittedName>
        <fullName evidence="1">Uncharacterized protein</fullName>
    </submittedName>
</protein>
<proteinExistence type="predicted"/>
<sequence length="59" mass="6947">MKAITSCFFWDEKTDPKCNIIRKIFFCLNDSSKIESRFHIKCRLACIRSSWASSMIQPN</sequence>
<reference evidence="1" key="1">
    <citation type="submission" date="2014-09" db="EMBL/GenBank/DDBJ databases">
        <authorList>
            <person name="Magalhaes I.L.F."/>
            <person name="Oliveira U."/>
            <person name="Santos F.R."/>
            <person name="Vidigal T.H.D.A."/>
            <person name="Brescovit A.D."/>
            <person name="Santos A.J."/>
        </authorList>
    </citation>
    <scope>NUCLEOTIDE SEQUENCE</scope>
    <source>
        <tissue evidence="1">Shoot tissue taken approximately 20 cm above the soil surface</tissue>
    </source>
</reference>